<sequence>MKFYIFCVLILSCLALLSSAQVNGGGGGPYGGGGGGGGGGPIGGGGGGGGPIGGGGGGPYQGNKNNNTNIGIMKFYGICWLLILSCLTWLANGQNGGLGRLLNSGGGAGGLQGYGGRLGASRGPGLIGARGSSGRLG</sequence>
<keyword evidence="1" id="KW-0812">Transmembrane</keyword>
<dbReference type="VEuPathDB" id="VectorBase:MDOA010987"/>
<accession>A0A1I8N2X7</accession>
<name>A0A1I8N2X7_MUSDO</name>
<feature type="signal peptide" evidence="2">
    <location>
        <begin position="1"/>
        <end position="20"/>
    </location>
</feature>
<dbReference type="EnsemblMetazoa" id="MDOA010987-RA">
    <property type="protein sequence ID" value="MDOA010987-PA"/>
    <property type="gene ID" value="MDOA010987"/>
</dbReference>
<keyword evidence="2" id="KW-0732">Signal</keyword>
<gene>
    <name evidence="3" type="primary">101894402</name>
</gene>
<feature type="transmembrane region" description="Helical" evidence="1">
    <location>
        <begin position="72"/>
        <end position="91"/>
    </location>
</feature>
<evidence type="ECO:0000256" key="1">
    <source>
        <dbReference type="SAM" id="Phobius"/>
    </source>
</evidence>
<keyword evidence="1" id="KW-0472">Membrane</keyword>
<organism evidence="3">
    <name type="scientific">Musca domestica</name>
    <name type="common">House fly</name>
    <dbReference type="NCBI Taxonomy" id="7370"/>
    <lineage>
        <taxon>Eukaryota</taxon>
        <taxon>Metazoa</taxon>
        <taxon>Ecdysozoa</taxon>
        <taxon>Arthropoda</taxon>
        <taxon>Hexapoda</taxon>
        <taxon>Insecta</taxon>
        <taxon>Pterygota</taxon>
        <taxon>Neoptera</taxon>
        <taxon>Endopterygota</taxon>
        <taxon>Diptera</taxon>
        <taxon>Brachycera</taxon>
        <taxon>Muscomorpha</taxon>
        <taxon>Muscoidea</taxon>
        <taxon>Muscidae</taxon>
        <taxon>Musca</taxon>
    </lineage>
</organism>
<reference evidence="3" key="1">
    <citation type="submission" date="2020-05" db="UniProtKB">
        <authorList>
            <consortium name="EnsemblMetazoa"/>
        </authorList>
    </citation>
    <scope>IDENTIFICATION</scope>
    <source>
        <strain evidence="3">Aabys</strain>
    </source>
</reference>
<feature type="chain" id="PRO_5044561154" evidence="2">
    <location>
        <begin position="21"/>
        <end position="137"/>
    </location>
</feature>
<proteinExistence type="predicted"/>
<protein>
    <submittedName>
        <fullName evidence="3">Uncharacterized protein</fullName>
    </submittedName>
</protein>
<evidence type="ECO:0000256" key="2">
    <source>
        <dbReference type="SAM" id="SignalP"/>
    </source>
</evidence>
<dbReference type="AlphaFoldDB" id="A0A1I8N2X7"/>
<evidence type="ECO:0000313" key="3">
    <source>
        <dbReference type="EnsemblMetazoa" id="MDOA010987-PA"/>
    </source>
</evidence>
<keyword evidence="1" id="KW-1133">Transmembrane helix</keyword>